<sequence length="262" mass="28379">MGGAVATALAGGAKEGGASAREEGGGRKASSGPFLVVVVLRRHRPPDLFLSPPPSGARWRKPRRRPPPLPPRPIDARAAHDASAIPPPVDARARPCLPINDGGDGGAALPVAKKSPSSSSSGALDGDAAEAEARRRLTSSRREALGLYRDILRVTWLFEWPDGRDVLWREVLQANARREFEEARGERDPDAVQQALDRLAEASSRMIEAEEAKRRCVSPWRPGGSEAVAHVGCGEYDGVVMEYDVERGVPVWERDEHEGRRV</sequence>
<dbReference type="Proteomes" id="UP000008021">
    <property type="component" value="Chromosome 6"/>
</dbReference>
<name>A0A0E0E546_9ORYZ</name>
<reference evidence="3" key="2">
    <citation type="submission" date="2018-05" db="EMBL/GenBank/DDBJ databases">
        <title>OmerRS3 (Oryza meridionalis Reference Sequence Version 3).</title>
        <authorList>
            <person name="Zhang J."/>
            <person name="Kudrna D."/>
            <person name="Lee S."/>
            <person name="Talag J."/>
            <person name="Welchert J."/>
            <person name="Wing R.A."/>
        </authorList>
    </citation>
    <scope>NUCLEOTIDE SEQUENCE [LARGE SCALE GENOMIC DNA]</scope>
    <source>
        <strain evidence="3">cv. OR44</strain>
    </source>
</reference>
<dbReference type="eggNOG" id="ENOG502RZU3">
    <property type="taxonomic scope" value="Eukaryota"/>
</dbReference>
<dbReference type="GO" id="GO:0005739">
    <property type="term" value="C:mitochondrion"/>
    <property type="evidence" value="ECO:0007669"/>
    <property type="project" value="GOC"/>
</dbReference>
<proteinExistence type="predicted"/>
<accession>A0A0E0E546</accession>
<feature type="compositionally biased region" description="Low complexity" evidence="1">
    <location>
        <begin position="107"/>
        <end position="126"/>
    </location>
</feature>
<dbReference type="Pfam" id="PF05347">
    <property type="entry name" value="Complex1_LYR"/>
    <property type="match status" value="1"/>
</dbReference>
<dbReference type="PANTHER" id="PTHR47484">
    <property type="entry name" value="COMPLEX 1 PROTEIN CONTAINING PROTEIN, EXPRESSED"/>
    <property type="match status" value="1"/>
</dbReference>
<feature type="compositionally biased region" description="Low complexity" evidence="1">
    <location>
        <begin position="1"/>
        <end position="19"/>
    </location>
</feature>
<dbReference type="GO" id="GO:0034551">
    <property type="term" value="P:mitochondrial respiratory chain complex III assembly"/>
    <property type="evidence" value="ECO:0007669"/>
    <property type="project" value="InterPro"/>
</dbReference>
<feature type="region of interest" description="Disordered" evidence="1">
    <location>
        <begin position="45"/>
        <end position="129"/>
    </location>
</feature>
<dbReference type="InterPro" id="IPR008011">
    <property type="entry name" value="Complex1_LYR_dom"/>
</dbReference>
<evidence type="ECO:0000313" key="4">
    <source>
        <dbReference type="Proteomes" id="UP000008021"/>
    </source>
</evidence>
<evidence type="ECO:0000259" key="2">
    <source>
        <dbReference type="Pfam" id="PF05347"/>
    </source>
</evidence>
<dbReference type="Gramene" id="OMERI06G24330.1">
    <property type="protein sequence ID" value="OMERI06G24330.1"/>
    <property type="gene ID" value="OMERI06G24330"/>
</dbReference>
<dbReference type="AlphaFoldDB" id="A0A0E0E546"/>
<evidence type="ECO:0000256" key="1">
    <source>
        <dbReference type="SAM" id="MobiDB-lite"/>
    </source>
</evidence>
<feature type="domain" description="Complex 1 LYR protein" evidence="2">
    <location>
        <begin position="142"/>
        <end position="198"/>
    </location>
</feature>
<evidence type="ECO:0000313" key="3">
    <source>
        <dbReference type="EnsemblPlants" id="OMERI06G24330.1"/>
    </source>
</evidence>
<dbReference type="PANTHER" id="PTHR47484:SF1">
    <property type="entry name" value="COMPLEX 1 PROTEIN CONTAINING PROTEIN, EXPRESSED"/>
    <property type="match status" value="1"/>
</dbReference>
<dbReference type="InterPro" id="IPR045298">
    <property type="entry name" value="Complex1_LYR_LYRM7"/>
</dbReference>
<dbReference type="HOGENOM" id="CLU_931835_0_0_1"/>
<keyword evidence="4" id="KW-1185">Reference proteome</keyword>
<organism evidence="3">
    <name type="scientific">Oryza meridionalis</name>
    <dbReference type="NCBI Taxonomy" id="40149"/>
    <lineage>
        <taxon>Eukaryota</taxon>
        <taxon>Viridiplantae</taxon>
        <taxon>Streptophyta</taxon>
        <taxon>Embryophyta</taxon>
        <taxon>Tracheophyta</taxon>
        <taxon>Spermatophyta</taxon>
        <taxon>Magnoliopsida</taxon>
        <taxon>Liliopsida</taxon>
        <taxon>Poales</taxon>
        <taxon>Poaceae</taxon>
        <taxon>BOP clade</taxon>
        <taxon>Oryzoideae</taxon>
        <taxon>Oryzeae</taxon>
        <taxon>Oryzinae</taxon>
        <taxon>Oryza</taxon>
    </lineage>
</organism>
<reference evidence="3" key="1">
    <citation type="submission" date="2015-04" db="UniProtKB">
        <authorList>
            <consortium name="EnsemblPlants"/>
        </authorList>
    </citation>
    <scope>IDENTIFICATION</scope>
</reference>
<protein>
    <recommendedName>
        <fullName evidence="2">Complex 1 LYR protein domain-containing protein</fullName>
    </recommendedName>
</protein>
<feature type="region of interest" description="Disordered" evidence="1">
    <location>
        <begin position="1"/>
        <end position="32"/>
    </location>
</feature>
<dbReference type="CDD" id="cd20267">
    <property type="entry name" value="Complex1_LYR_LYRM7"/>
    <property type="match status" value="1"/>
</dbReference>
<dbReference type="EnsemblPlants" id="OMERI06G24330.1">
    <property type="protein sequence ID" value="OMERI06G24330.1"/>
    <property type="gene ID" value="OMERI06G24330"/>
</dbReference>